<sequence length="207" mass="23600">MPSVKEVIDAFTEGFQYLDGDNQRKSRWYEVGYKTFFAQKPLTQDLENAAKTCKRELGCLRSLLGENDFTANKKAFFDIIARALKTAQVKRCGAASVKTDTFQSGNEFVLERNLVPKKAGLFEEQLTAGLEKIKTKLPELRSEMDIAIEKIIASEPKPLLFFHENRKTINGRMSSSETPYVHELQHSYMNAEAREEYANKTIETLAF</sequence>
<dbReference type="Proteomes" id="UP000054698">
    <property type="component" value="Unassembled WGS sequence"/>
</dbReference>
<reference evidence="1 3" key="1">
    <citation type="submission" date="2015-11" db="EMBL/GenBank/DDBJ databases">
        <title>Genomic analysis of 38 Legionella species identifies large and diverse effector repertoires.</title>
        <authorList>
            <person name="Burstein D."/>
            <person name="Amaro F."/>
            <person name="Zusman T."/>
            <person name="Lifshitz Z."/>
            <person name="Cohen O."/>
            <person name="Gilbert J.A."/>
            <person name="Pupko T."/>
            <person name="Shuman H.A."/>
            <person name="Segal G."/>
        </authorList>
    </citation>
    <scope>NUCLEOTIDE SEQUENCE [LARGE SCALE GENOMIC DNA]</scope>
    <source>
        <strain evidence="1 3">WO-44C</strain>
    </source>
</reference>
<keyword evidence="3" id="KW-1185">Reference proteome</keyword>
<proteinExistence type="predicted"/>
<dbReference type="OrthoDB" id="5636412at2"/>
<evidence type="ECO:0000313" key="2">
    <source>
        <dbReference type="EMBL" id="SPX59328.1"/>
    </source>
</evidence>
<dbReference type="PATRIC" id="fig|453.4.peg.1233"/>
<protein>
    <submittedName>
        <fullName evidence="1">Uncharacterized protein</fullName>
    </submittedName>
</protein>
<dbReference type="AlphaFoldDB" id="A0A0W0U0W1"/>
<dbReference type="Proteomes" id="UP000251942">
    <property type="component" value="Unassembled WGS sequence"/>
</dbReference>
<gene>
    <name evidence="1" type="ORF">Lfee_1145</name>
    <name evidence="2" type="ORF">NCTC12022_00149</name>
</gene>
<dbReference type="EMBL" id="LNYB01000031">
    <property type="protein sequence ID" value="KTD01541.1"/>
    <property type="molecule type" value="Genomic_DNA"/>
</dbReference>
<dbReference type="STRING" id="453.Lfee_1145"/>
<evidence type="ECO:0000313" key="3">
    <source>
        <dbReference type="Proteomes" id="UP000054698"/>
    </source>
</evidence>
<organism evidence="1 3">
    <name type="scientific">Legionella feeleii</name>
    <dbReference type="NCBI Taxonomy" id="453"/>
    <lineage>
        <taxon>Bacteria</taxon>
        <taxon>Pseudomonadati</taxon>
        <taxon>Pseudomonadota</taxon>
        <taxon>Gammaproteobacteria</taxon>
        <taxon>Legionellales</taxon>
        <taxon>Legionellaceae</taxon>
        <taxon>Legionella</taxon>
    </lineage>
</organism>
<evidence type="ECO:0000313" key="1">
    <source>
        <dbReference type="EMBL" id="KTD01541.1"/>
    </source>
</evidence>
<name>A0A0W0U0W1_9GAMM</name>
<reference evidence="2 4" key="2">
    <citation type="submission" date="2018-06" db="EMBL/GenBank/DDBJ databases">
        <authorList>
            <consortium name="Pathogen Informatics"/>
            <person name="Doyle S."/>
        </authorList>
    </citation>
    <scope>NUCLEOTIDE SEQUENCE [LARGE SCALE GENOMIC DNA]</scope>
    <source>
        <strain evidence="2 4">NCTC12022</strain>
    </source>
</reference>
<evidence type="ECO:0000313" key="4">
    <source>
        <dbReference type="Proteomes" id="UP000251942"/>
    </source>
</evidence>
<dbReference type="RefSeq" id="WP_058444776.1">
    <property type="nucleotide sequence ID" value="NZ_CAAAHT010000030.1"/>
</dbReference>
<accession>A0A0W0U0W1</accession>
<dbReference type="EMBL" id="UASS01000001">
    <property type="protein sequence ID" value="SPX59328.1"/>
    <property type="molecule type" value="Genomic_DNA"/>
</dbReference>